<gene>
    <name evidence="1" type="ORF">HPB50_018129</name>
</gene>
<name>A0ACB7T3J8_HYAAI</name>
<sequence length="194" mass="21350">MERIIITWATEFVEHHLRPCWTLSVVKKKTSAALRKSNMTHEPIVMWLGNSSSPPRLIPWSSVNKSPGGPPKSSVAGSPEKLAKPLRHTGEQAMTSLASRISTPAVSLRSQSAHPHGKKNGMSVKKRKGSDAHGARKKKKKGGKKKPKKGLKKQHGVKGHSKQKGRKKAKGSKKPPNKMKKQTTRKLPTKHSTH</sequence>
<comment type="caution">
    <text evidence="1">The sequence shown here is derived from an EMBL/GenBank/DDBJ whole genome shotgun (WGS) entry which is preliminary data.</text>
</comment>
<evidence type="ECO:0000313" key="2">
    <source>
        <dbReference type="Proteomes" id="UP000821845"/>
    </source>
</evidence>
<protein>
    <submittedName>
        <fullName evidence="1">Uncharacterized protein</fullName>
    </submittedName>
</protein>
<reference evidence="1" key="1">
    <citation type="submission" date="2020-05" db="EMBL/GenBank/DDBJ databases">
        <title>Large-scale comparative analyses of tick genomes elucidate their genetic diversity and vector capacities.</title>
        <authorList>
            <person name="Jia N."/>
            <person name="Wang J."/>
            <person name="Shi W."/>
            <person name="Du L."/>
            <person name="Sun Y."/>
            <person name="Zhan W."/>
            <person name="Jiang J."/>
            <person name="Wang Q."/>
            <person name="Zhang B."/>
            <person name="Ji P."/>
            <person name="Sakyi L.B."/>
            <person name="Cui X."/>
            <person name="Yuan T."/>
            <person name="Jiang B."/>
            <person name="Yang W."/>
            <person name="Lam T.T.-Y."/>
            <person name="Chang Q."/>
            <person name="Ding S."/>
            <person name="Wang X."/>
            <person name="Zhu J."/>
            <person name="Ruan X."/>
            <person name="Zhao L."/>
            <person name="Wei J."/>
            <person name="Que T."/>
            <person name="Du C."/>
            <person name="Cheng J."/>
            <person name="Dai P."/>
            <person name="Han X."/>
            <person name="Huang E."/>
            <person name="Gao Y."/>
            <person name="Liu J."/>
            <person name="Shao H."/>
            <person name="Ye R."/>
            <person name="Li L."/>
            <person name="Wei W."/>
            <person name="Wang X."/>
            <person name="Wang C."/>
            <person name="Yang T."/>
            <person name="Huo Q."/>
            <person name="Li W."/>
            <person name="Guo W."/>
            <person name="Chen H."/>
            <person name="Zhou L."/>
            <person name="Ni X."/>
            <person name="Tian J."/>
            <person name="Zhou Y."/>
            <person name="Sheng Y."/>
            <person name="Liu T."/>
            <person name="Pan Y."/>
            <person name="Xia L."/>
            <person name="Li J."/>
            <person name="Zhao F."/>
            <person name="Cao W."/>
        </authorList>
    </citation>
    <scope>NUCLEOTIDE SEQUENCE</scope>
    <source>
        <strain evidence="1">Hyas-2018</strain>
    </source>
</reference>
<dbReference type="Proteomes" id="UP000821845">
    <property type="component" value="Chromosome 11"/>
</dbReference>
<accession>A0ACB7T3J8</accession>
<evidence type="ECO:0000313" key="1">
    <source>
        <dbReference type="EMBL" id="KAH6941445.1"/>
    </source>
</evidence>
<keyword evidence="2" id="KW-1185">Reference proteome</keyword>
<organism evidence="1 2">
    <name type="scientific">Hyalomma asiaticum</name>
    <name type="common">Tick</name>
    <dbReference type="NCBI Taxonomy" id="266040"/>
    <lineage>
        <taxon>Eukaryota</taxon>
        <taxon>Metazoa</taxon>
        <taxon>Ecdysozoa</taxon>
        <taxon>Arthropoda</taxon>
        <taxon>Chelicerata</taxon>
        <taxon>Arachnida</taxon>
        <taxon>Acari</taxon>
        <taxon>Parasitiformes</taxon>
        <taxon>Ixodida</taxon>
        <taxon>Ixodoidea</taxon>
        <taxon>Ixodidae</taxon>
        <taxon>Hyalomminae</taxon>
        <taxon>Hyalomma</taxon>
    </lineage>
</organism>
<dbReference type="EMBL" id="CM023491">
    <property type="protein sequence ID" value="KAH6941445.1"/>
    <property type="molecule type" value="Genomic_DNA"/>
</dbReference>
<proteinExistence type="predicted"/>